<evidence type="ECO:0000313" key="3">
    <source>
        <dbReference type="Proteomes" id="UP000663879"/>
    </source>
</evidence>
<sequence>MVIIIELMVNLIKMGKSLGGSKCNASCSTYSSSIGEEVILSALKEVHLHATNPCKIGKMERRQWLSELWNNFQSESITKSFITCGIKTHRINGDKIEIDFQNLHGPLKEMIKKNVVINSYIDDDNELEEANLIFTEENNIDIFGQGESQDAGLVDEQAESQDAGLVDEQAETSEQNKSPEFNGDGLMTSEEQRIFQNLEASVCQRRSEFILKDSTNKLNLNKIKKLIPVQENLEKENMVKYAEFQFKSTPSTSKSQEDKKLSKPTKRKTPEVEQEAKIPKKRGRKLGSKNKKTIEKEARMAEMVSKATNEESVI</sequence>
<proteinExistence type="predicted"/>
<feature type="region of interest" description="Disordered" evidence="1">
    <location>
        <begin position="159"/>
        <end position="185"/>
    </location>
</feature>
<feature type="region of interest" description="Disordered" evidence="1">
    <location>
        <begin position="247"/>
        <end position="314"/>
    </location>
</feature>
<reference evidence="2" key="1">
    <citation type="submission" date="2021-02" db="EMBL/GenBank/DDBJ databases">
        <authorList>
            <person name="Nowell W R."/>
        </authorList>
    </citation>
    <scope>NUCLEOTIDE SEQUENCE</scope>
    <source>
        <strain evidence="2">Ploen Becks lab</strain>
    </source>
</reference>
<protein>
    <submittedName>
        <fullName evidence="2">Uncharacterized protein</fullName>
    </submittedName>
</protein>
<name>A0A814I595_9BILA</name>
<dbReference type="OrthoDB" id="10184141at2759"/>
<dbReference type="AlphaFoldDB" id="A0A814I595"/>
<dbReference type="Proteomes" id="UP000663879">
    <property type="component" value="Unassembled WGS sequence"/>
</dbReference>
<comment type="caution">
    <text evidence="2">The sequence shown here is derived from an EMBL/GenBank/DDBJ whole genome shotgun (WGS) entry which is preliminary data.</text>
</comment>
<evidence type="ECO:0000313" key="2">
    <source>
        <dbReference type="EMBL" id="CAF1020676.1"/>
    </source>
</evidence>
<feature type="compositionally biased region" description="Basic and acidic residues" evidence="1">
    <location>
        <begin position="268"/>
        <end position="278"/>
    </location>
</feature>
<feature type="compositionally biased region" description="Basic residues" evidence="1">
    <location>
        <begin position="279"/>
        <end position="291"/>
    </location>
</feature>
<gene>
    <name evidence="2" type="ORF">OXX778_LOCUS17364</name>
</gene>
<dbReference type="EMBL" id="CAJNOC010004409">
    <property type="protein sequence ID" value="CAF1020676.1"/>
    <property type="molecule type" value="Genomic_DNA"/>
</dbReference>
<evidence type="ECO:0000256" key="1">
    <source>
        <dbReference type="SAM" id="MobiDB-lite"/>
    </source>
</evidence>
<keyword evidence="3" id="KW-1185">Reference proteome</keyword>
<organism evidence="2 3">
    <name type="scientific">Brachionus calyciflorus</name>
    <dbReference type="NCBI Taxonomy" id="104777"/>
    <lineage>
        <taxon>Eukaryota</taxon>
        <taxon>Metazoa</taxon>
        <taxon>Spiralia</taxon>
        <taxon>Gnathifera</taxon>
        <taxon>Rotifera</taxon>
        <taxon>Eurotatoria</taxon>
        <taxon>Monogononta</taxon>
        <taxon>Pseudotrocha</taxon>
        <taxon>Ploima</taxon>
        <taxon>Brachionidae</taxon>
        <taxon>Brachionus</taxon>
    </lineage>
</organism>
<accession>A0A814I595</accession>